<evidence type="ECO:0000256" key="1">
    <source>
        <dbReference type="SAM" id="Phobius"/>
    </source>
</evidence>
<keyword evidence="1" id="KW-0472">Membrane</keyword>
<accession>A0ABW1PA83</accession>
<evidence type="ECO:0008006" key="4">
    <source>
        <dbReference type="Google" id="ProtNLM"/>
    </source>
</evidence>
<sequence>MDEPVFRPLRRFGWWWVVPPALVALVGVLALVASGTWAGPFRNVTEVRAMLASKREFFQDPEVKRILLTHGLRVHVTPVGSFDLAEKEDLDSYDFVFPSGQTANERVKERRAGKHTVPYRPFFSPVVLSTYRDYAEALVRAGAVVPQQDGGELYYDLSIETLMGLIDDKKLWTDFGVDTQNRIIVQTPDPCRTYSGAVYVGFVAFAAQRDTPKSEADTIALAQRIKSYFNVEGQHLEDMAPKYFSPEGRTFAPIAVIYEHQFIAYQAASAQPDRDRVLLYPRTAHQSVPELISFGALGDRIGELLMQDADLRKRAVELGFRLLGAGGKPEEDFGAFVSGRGLPVPRLSDTRAYLPDVPLFELMRKEVGNCA</sequence>
<keyword evidence="3" id="KW-1185">Reference proteome</keyword>
<dbReference type="RefSeq" id="WP_380638268.1">
    <property type="nucleotide sequence ID" value="NZ_JBHSQO010000023.1"/>
</dbReference>
<evidence type="ECO:0000313" key="3">
    <source>
        <dbReference type="Proteomes" id="UP001596220"/>
    </source>
</evidence>
<dbReference type="Proteomes" id="UP001596220">
    <property type="component" value="Unassembled WGS sequence"/>
</dbReference>
<dbReference type="EMBL" id="JBHSQO010000023">
    <property type="protein sequence ID" value="MFC6091968.1"/>
    <property type="molecule type" value="Genomic_DNA"/>
</dbReference>
<reference evidence="3" key="1">
    <citation type="journal article" date="2019" name="Int. J. Syst. Evol. Microbiol.">
        <title>The Global Catalogue of Microorganisms (GCM) 10K type strain sequencing project: providing services to taxonomists for standard genome sequencing and annotation.</title>
        <authorList>
            <consortium name="The Broad Institute Genomics Platform"/>
            <consortium name="The Broad Institute Genome Sequencing Center for Infectious Disease"/>
            <person name="Wu L."/>
            <person name="Ma J."/>
        </authorList>
    </citation>
    <scope>NUCLEOTIDE SEQUENCE [LARGE SCALE GENOMIC DNA]</scope>
    <source>
        <strain evidence="3">CGMCC 4.7246</strain>
    </source>
</reference>
<organism evidence="2 3">
    <name type="scientific">Saccharothrix lopnurensis</name>
    <dbReference type="NCBI Taxonomy" id="1670621"/>
    <lineage>
        <taxon>Bacteria</taxon>
        <taxon>Bacillati</taxon>
        <taxon>Actinomycetota</taxon>
        <taxon>Actinomycetes</taxon>
        <taxon>Pseudonocardiales</taxon>
        <taxon>Pseudonocardiaceae</taxon>
        <taxon>Saccharothrix</taxon>
    </lineage>
</organism>
<keyword evidence="1" id="KW-0812">Transmembrane</keyword>
<gene>
    <name evidence="2" type="ORF">ACFP3R_22085</name>
</gene>
<comment type="caution">
    <text evidence="2">The sequence shown here is derived from an EMBL/GenBank/DDBJ whole genome shotgun (WGS) entry which is preliminary data.</text>
</comment>
<name>A0ABW1PA83_9PSEU</name>
<feature type="transmembrane region" description="Helical" evidence="1">
    <location>
        <begin position="12"/>
        <end position="33"/>
    </location>
</feature>
<proteinExistence type="predicted"/>
<evidence type="ECO:0000313" key="2">
    <source>
        <dbReference type="EMBL" id="MFC6091968.1"/>
    </source>
</evidence>
<keyword evidence="1" id="KW-1133">Transmembrane helix</keyword>
<protein>
    <recommendedName>
        <fullName evidence="4">Extracellular solute-binding protein</fullName>
    </recommendedName>
</protein>